<dbReference type="GO" id="GO:0034472">
    <property type="term" value="P:snRNA 3'-end processing"/>
    <property type="evidence" value="ECO:0007669"/>
    <property type="project" value="TreeGrafter"/>
</dbReference>
<gene>
    <name evidence="7" type="ORF">BCR43DRAFT_485099</name>
</gene>
<protein>
    <submittedName>
        <fullName evidence="7">Ribonuclease CAF1</fullName>
    </submittedName>
</protein>
<dbReference type="Gene3D" id="3.30.420.10">
    <property type="entry name" value="Ribonuclease H-like superfamily/Ribonuclease H"/>
    <property type="match status" value="1"/>
</dbReference>
<evidence type="ECO:0000259" key="6">
    <source>
        <dbReference type="PROSITE" id="PS50103"/>
    </source>
</evidence>
<dbReference type="GO" id="GO:0008270">
    <property type="term" value="F:zinc ion binding"/>
    <property type="evidence" value="ECO:0007669"/>
    <property type="project" value="UniProtKB-KW"/>
</dbReference>
<dbReference type="GO" id="GO:0015030">
    <property type="term" value="C:Cajal body"/>
    <property type="evidence" value="ECO:0007669"/>
    <property type="project" value="TreeGrafter"/>
</dbReference>
<evidence type="ECO:0000313" key="7">
    <source>
        <dbReference type="EMBL" id="ORZ00362.1"/>
    </source>
</evidence>
<name>A0A1X2HM47_SYNRA</name>
<dbReference type="STRING" id="13706.A0A1X2HM47"/>
<dbReference type="SUPFAM" id="SSF90229">
    <property type="entry name" value="CCCH zinc finger"/>
    <property type="match status" value="1"/>
</dbReference>
<dbReference type="OMA" id="RCCMPPT"/>
<dbReference type="OrthoDB" id="414075at2759"/>
<evidence type="ECO:0000256" key="5">
    <source>
        <dbReference type="PROSITE-ProRule" id="PRU00723"/>
    </source>
</evidence>
<dbReference type="InterPro" id="IPR051181">
    <property type="entry name" value="CAF1_poly(A)_ribonucleases"/>
</dbReference>
<dbReference type="InterPro" id="IPR012337">
    <property type="entry name" value="RNaseH-like_sf"/>
</dbReference>
<dbReference type="InterPro" id="IPR036855">
    <property type="entry name" value="Znf_CCCH_sf"/>
</dbReference>
<proteinExistence type="inferred from homology"/>
<evidence type="ECO:0000313" key="8">
    <source>
        <dbReference type="Proteomes" id="UP000242180"/>
    </source>
</evidence>
<dbReference type="InterPro" id="IPR006941">
    <property type="entry name" value="RNase_CAF1"/>
</dbReference>
<dbReference type="InParanoid" id="A0A1X2HM47"/>
<evidence type="ECO:0000256" key="1">
    <source>
        <dbReference type="ARBA" id="ARBA00008372"/>
    </source>
</evidence>
<organism evidence="7 8">
    <name type="scientific">Syncephalastrum racemosum</name>
    <name type="common">Filamentous fungus</name>
    <dbReference type="NCBI Taxonomy" id="13706"/>
    <lineage>
        <taxon>Eukaryota</taxon>
        <taxon>Fungi</taxon>
        <taxon>Fungi incertae sedis</taxon>
        <taxon>Mucoromycota</taxon>
        <taxon>Mucoromycotina</taxon>
        <taxon>Mucoromycetes</taxon>
        <taxon>Mucorales</taxon>
        <taxon>Syncephalastraceae</taxon>
        <taxon>Syncephalastrum</taxon>
    </lineage>
</organism>
<evidence type="ECO:0000256" key="3">
    <source>
        <dbReference type="ARBA" id="ARBA00022771"/>
    </source>
</evidence>
<comment type="caution">
    <text evidence="7">The sequence shown here is derived from an EMBL/GenBank/DDBJ whole genome shotgun (WGS) entry which is preliminary data.</text>
</comment>
<dbReference type="EMBL" id="MCGN01000002">
    <property type="protein sequence ID" value="ORZ00362.1"/>
    <property type="molecule type" value="Genomic_DNA"/>
</dbReference>
<accession>A0A1X2HM47</accession>
<keyword evidence="8" id="KW-1185">Reference proteome</keyword>
<comment type="similarity">
    <text evidence="1">Belongs to the CAF1 family.</text>
</comment>
<dbReference type="Pfam" id="PF04857">
    <property type="entry name" value="CAF1"/>
    <property type="match status" value="2"/>
</dbReference>
<dbReference type="InterPro" id="IPR000571">
    <property type="entry name" value="Znf_CCCH"/>
</dbReference>
<dbReference type="GO" id="GO:0017069">
    <property type="term" value="F:snRNA binding"/>
    <property type="evidence" value="ECO:0007669"/>
    <property type="project" value="TreeGrafter"/>
</dbReference>
<sequence length="393" mass="44731">MPRERSVAYNEVNNENLSTIYDNVLAKVASADAIALDTEFTGFCARVVKHMDQRYESLAAVVRSHAILSVGLTTIANTSDGFLVDNFELLTTRSGTFQVDTKNLQFLAENGFNFTRHFMLGMGYEPGVPSAALESATTKEKSARGLFRDILRLIRSKRIPIVVHNGFLDLMYIYHSFITELPAQFKTFVADLLDVFPGGIYDTKYLTAQVLYEQRTFLAYLFCKFQRKSVDWSLTVQNALVLPQPSRKRKREPEKICRSYSNYGYCPNGRLCLDSHDLDRILDRDEKKLNTSSDSKADASASRLETEQVENIAKETSTLAAQDDHASYFDAYMTAYVFCHLTKALEPDAMKQEINRVYLMRLNVPLRLVESIYAKPSTAWLEVKKLFTVQENE</sequence>
<keyword evidence="3 5" id="KW-0863">Zinc-finger</keyword>
<evidence type="ECO:0000256" key="2">
    <source>
        <dbReference type="ARBA" id="ARBA00022723"/>
    </source>
</evidence>
<evidence type="ECO:0000256" key="4">
    <source>
        <dbReference type="ARBA" id="ARBA00022833"/>
    </source>
</evidence>
<dbReference type="Gene3D" id="6.10.250.3220">
    <property type="match status" value="1"/>
</dbReference>
<dbReference type="Proteomes" id="UP000242180">
    <property type="component" value="Unassembled WGS sequence"/>
</dbReference>
<feature type="domain" description="C3H1-type" evidence="6">
    <location>
        <begin position="251"/>
        <end position="279"/>
    </location>
</feature>
<dbReference type="PANTHER" id="PTHR15092">
    <property type="entry name" value="POLY A -SPECIFIC RIBONUCLEASE/TARGET OF EGR1, MEMBER 1"/>
    <property type="match status" value="1"/>
</dbReference>
<dbReference type="AlphaFoldDB" id="A0A1X2HM47"/>
<reference evidence="7 8" key="1">
    <citation type="submission" date="2016-07" db="EMBL/GenBank/DDBJ databases">
        <title>Pervasive Adenine N6-methylation of Active Genes in Fungi.</title>
        <authorList>
            <consortium name="DOE Joint Genome Institute"/>
            <person name="Mondo S.J."/>
            <person name="Dannebaum R.O."/>
            <person name="Kuo R.C."/>
            <person name="Labutti K."/>
            <person name="Haridas S."/>
            <person name="Kuo A."/>
            <person name="Salamov A."/>
            <person name="Ahrendt S.R."/>
            <person name="Lipzen A."/>
            <person name="Sullivan W."/>
            <person name="Andreopoulos W.B."/>
            <person name="Clum A."/>
            <person name="Lindquist E."/>
            <person name="Daum C."/>
            <person name="Ramamoorthy G.K."/>
            <person name="Gryganskyi A."/>
            <person name="Culley D."/>
            <person name="Magnuson J.K."/>
            <person name="James T.Y."/>
            <person name="O'Malley M.A."/>
            <person name="Stajich J.E."/>
            <person name="Spatafora J.W."/>
            <person name="Visel A."/>
            <person name="Grigoriev I.V."/>
        </authorList>
    </citation>
    <scope>NUCLEOTIDE SEQUENCE [LARGE SCALE GENOMIC DNA]</scope>
    <source>
        <strain evidence="7 8">NRRL 2496</strain>
    </source>
</reference>
<feature type="zinc finger region" description="C3H1-type" evidence="5">
    <location>
        <begin position="251"/>
        <end position="279"/>
    </location>
</feature>
<keyword evidence="2 5" id="KW-0479">Metal-binding</keyword>
<keyword evidence="4 5" id="KW-0862">Zinc</keyword>
<dbReference type="PANTHER" id="PTHR15092:SF37">
    <property type="entry name" value="TARGET OF EGR1 PROTEIN 1"/>
    <property type="match status" value="1"/>
</dbReference>
<dbReference type="GO" id="GO:0000175">
    <property type="term" value="F:3'-5'-RNA exonuclease activity"/>
    <property type="evidence" value="ECO:0007669"/>
    <property type="project" value="TreeGrafter"/>
</dbReference>
<dbReference type="PROSITE" id="PS50103">
    <property type="entry name" value="ZF_C3H1"/>
    <property type="match status" value="1"/>
</dbReference>
<dbReference type="InterPro" id="IPR036397">
    <property type="entry name" value="RNaseH_sf"/>
</dbReference>
<dbReference type="SUPFAM" id="SSF53098">
    <property type="entry name" value="Ribonuclease H-like"/>
    <property type="match status" value="1"/>
</dbReference>